<feature type="transmembrane region" description="Helical" evidence="4">
    <location>
        <begin position="150"/>
        <end position="173"/>
    </location>
</feature>
<sequence length="391" mass="41099">MADGGVTRAHPAPMLLVLSFRWLTVGWTAVVALLSNQVLEQRAGLAVVTLAAMLGWTAWLTVAAVRRPERVLSVDLLLAILVLLVSGWVGPQGQLLTDHPTFAGAYPMAAVAAWATVFGVRGGAFAGVAVAVCLPMGYYLNGSATIDTGFLDWLSLVGSALAYVVLGGAVGIATAQFERVSLSLAEGRAVVASLRERERIAAHIHDDVLQRLGQIRKHGGDLADRGGVTATELRALMADVGRQEASLRRLVLAENPGASSGTRSLVEAIAEVADGYQQWPIRLVDSGHIPVPADVAAELAAAVNELLGNVVKHADAEHVWISVLDDGSLITVDVRDDGVGFAYDEPELAASGRLGLAVSVRARLERLGGSVTIRSRPGRGTEVRLELRSGS</sequence>
<dbReference type="AlphaFoldDB" id="A0A7W9KJW9"/>
<feature type="transmembrane region" description="Helical" evidence="4">
    <location>
        <begin position="111"/>
        <end position="138"/>
    </location>
</feature>
<dbReference type="Proteomes" id="UP000585638">
    <property type="component" value="Unassembled WGS sequence"/>
</dbReference>
<feature type="transmembrane region" description="Helical" evidence="4">
    <location>
        <begin position="45"/>
        <end position="65"/>
    </location>
</feature>
<keyword evidence="3" id="KW-0902">Two-component regulatory system</keyword>
<dbReference type="PANTHER" id="PTHR24421">
    <property type="entry name" value="NITRATE/NITRITE SENSOR PROTEIN NARX-RELATED"/>
    <property type="match status" value="1"/>
</dbReference>
<dbReference type="Pfam" id="PF02518">
    <property type="entry name" value="HATPase_c"/>
    <property type="match status" value="1"/>
</dbReference>
<dbReference type="GO" id="GO:0016301">
    <property type="term" value="F:kinase activity"/>
    <property type="evidence" value="ECO:0007669"/>
    <property type="project" value="UniProtKB-KW"/>
</dbReference>
<dbReference type="InterPro" id="IPR036890">
    <property type="entry name" value="HATPase_C_sf"/>
</dbReference>
<dbReference type="RefSeq" id="WP_184865556.1">
    <property type="nucleotide sequence ID" value="NZ_BAAAWY010000011.1"/>
</dbReference>
<evidence type="ECO:0000256" key="4">
    <source>
        <dbReference type="SAM" id="Phobius"/>
    </source>
</evidence>
<organism evidence="6 7">
    <name type="scientific">Kutzneria kofuensis</name>
    <dbReference type="NCBI Taxonomy" id="103725"/>
    <lineage>
        <taxon>Bacteria</taxon>
        <taxon>Bacillati</taxon>
        <taxon>Actinomycetota</taxon>
        <taxon>Actinomycetes</taxon>
        <taxon>Pseudonocardiales</taxon>
        <taxon>Pseudonocardiaceae</taxon>
        <taxon>Kutzneria</taxon>
    </lineage>
</organism>
<keyword evidence="2 6" id="KW-0418">Kinase</keyword>
<name>A0A7W9KJW9_9PSEU</name>
<accession>A0A7W9KJW9</accession>
<evidence type="ECO:0000313" key="7">
    <source>
        <dbReference type="Proteomes" id="UP000585638"/>
    </source>
</evidence>
<proteinExistence type="predicted"/>
<protein>
    <submittedName>
        <fullName evidence="6">Signal transduction histidine kinase</fullName>
    </submittedName>
</protein>
<evidence type="ECO:0000256" key="2">
    <source>
        <dbReference type="ARBA" id="ARBA00022777"/>
    </source>
</evidence>
<dbReference type="SUPFAM" id="SSF55874">
    <property type="entry name" value="ATPase domain of HSP90 chaperone/DNA topoisomerase II/histidine kinase"/>
    <property type="match status" value="1"/>
</dbReference>
<keyword evidence="1" id="KW-0808">Transferase</keyword>
<dbReference type="EMBL" id="JACHIR010000001">
    <property type="protein sequence ID" value="MBB5893924.1"/>
    <property type="molecule type" value="Genomic_DNA"/>
</dbReference>
<dbReference type="InterPro" id="IPR003594">
    <property type="entry name" value="HATPase_dom"/>
</dbReference>
<keyword evidence="7" id="KW-1185">Reference proteome</keyword>
<feature type="domain" description="Histidine kinase/HSP90-like ATPase" evidence="5">
    <location>
        <begin position="294"/>
        <end position="391"/>
    </location>
</feature>
<evidence type="ECO:0000259" key="5">
    <source>
        <dbReference type="SMART" id="SM00387"/>
    </source>
</evidence>
<comment type="caution">
    <text evidence="6">The sequence shown here is derived from an EMBL/GenBank/DDBJ whole genome shotgun (WGS) entry which is preliminary data.</text>
</comment>
<feature type="transmembrane region" description="Helical" evidence="4">
    <location>
        <begin position="12"/>
        <end position="33"/>
    </location>
</feature>
<keyword evidence="4" id="KW-0812">Transmembrane</keyword>
<dbReference type="PANTHER" id="PTHR24421:SF61">
    <property type="entry name" value="OXYGEN SENSOR HISTIDINE KINASE NREB"/>
    <property type="match status" value="1"/>
</dbReference>
<keyword evidence="4" id="KW-1133">Transmembrane helix</keyword>
<evidence type="ECO:0000256" key="1">
    <source>
        <dbReference type="ARBA" id="ARBA00022679"/>
    </source>
</evidence>
<dbReference type="Gene3D" id="3.30.565.10">
    <property type="entry name" value="Histidine kinase-like ATPase, C-terminal domain"/>
    <property type="match status" value="1"/>
</dbReference>
<dbReference type="GO" id="GO:0000160">
    <property type="term" value="P:phosphorelay signal transduction system"/>
    <property type="evidence" value="ECO:0007669"/>
    <property type="project" value="UniProtKB-KW"/>
</dbReference>
<dbReference type="SMART" id="SM00387">
    <property type="entry name" value="HATPase_c"/>
    <property type="match status" value="1"/>
</dbReference>
<dbReference type="InterPro" id="IPR050482">
    <property type="entry name" value="Sensor_HK_TwoCompSys"/>
</dbReference>
<evidence type="ECO:0000313" key="6">
    <source>
        <dbReference type="EMBL" id="MBB5893924.1"/>
    </source>
</evidence>
<reference evidence="6 7" key="1">
    <citation type="submission" date="2020-08" db="EMBL/GenBank/DDBJ databases">
        <title>Sequencing the genomes of 1000 actinobacteria strains.</title>
        <authorList>
            <person name="Klenk H.-P."/>
        </authorList>
    </citation>
    <scope>NUCLEOTIDE SEQUENCE [LARGE SCALE GENOMIC DNA]</scope>
    <source>
        <strain evidence="6 7">DSM 43851</strain>
    </source>
</reference>
<evidence type="ECO:0000256" key="3">
    <source>
        <dbReference type="ARBA" id="ARBA00023012"/>
    </source>
</evidence>
<gene>
    <name evidence="6" type="ORF">BJ998_005120</name>
</gene>
<feature type="transmembrane region" description="Helical" evidence="4">
    <location>
        <begin position="72"/>
        <end position="91"/>
    </location>
</feature>
<keyword evidence="4" id="KW-0472">Membrane</keyword>
<dbReference type="CDD" id="cd16917">
    <property type="entry name" value="HATPase_UhpB-NarQ-NarX-like"/>
    <property type="match status" value="1"/>
</dbReference>